<organism evidence="2 3">
    <name type="scientific">Brachionus plicatilis</name>
    <name type="common">Marine rotifer</name>
    <name type="synonym">Brachionus muelleri</name>
    <dbReference type="NCBI Taxonomy" id="10195"/>
    <lineage>
        <taxon>Eukaryota</taxon>
        <taxon>Metazoa</taxon>
        <taxon>Spiralia</taxon>
        <taxon>Gnathifera</taxon>
        <taxon>Rotifera</taxon>
        <taxon>Eurotatoria</taxon>
        <taxon>Monogononta</taxon>
        <taxon>Pseudotrocha</taxon>
        <taxon>Ploima</taxon>
        <taxon>Brachionidae</taxon>
        <taxon>Brachionus</taxon>
    </lineage>
</organism>
<name>A0A3M7SNC4_BRAPC</name>
<accession>A0A3M7SNC4</accession>
<comment type="caution">
    <text evidence="2">The sequence shown here is derived from an EMBL/GenBank/DDBJ whole genome shotgun (WGS) entry which is preliminary data.</text>
</comment>
<reference evidence="2 3" key="1">
    <citation type="journal article" date="2018" name="Sci. Rep.">
        <title>Genomic signatures of local adaptation to the degree of environmental predictability in rotifers.</title>
        <authorList>
            <person name="Franch-Gras L."/>
            <person name="Hahn C."/>
            <person name="Garcia-Roger E.M."/>
            <person name="Carmona M.J."/>
            <person name="Serra M."/>
            <person name="Gomez A."/>
        </authorList>
    </citation>
    <scope>NUCLEOTIDE SEQUENCE [LARGE SCALE GENOMIC DNA]</scope>
    <source>
        <strain evidence="2">HYR1</strain>
    </source>
</reference>
<feature type="non-terminal residue" evidence="2">
    <location>
        <position position="1"/>
    </location>
</feature>
<dbReference type="Proteomes" id="UP000276133">
    <property type="component" value="Unassembled WGS sequence"/>
</dbReference>
<sequence length="109" mass="13086">TLTVTPQPQVKKKRGRPVGSNKQKKKIKKYICSLVHPSIEINLRNKWNKVGFNLYYSYTLRQACLRRRLTRKTSMTLELKVLIRYTIPYTKSICKWKKRAKLFPIRIYK</sequence>
<dbReference type="EMBL" id="REGN01001091">
    <property type="protein sequence ID" value="RNA37130.1"/>
    <property type="molecule type" value="Genomic_DNA"/>
</dbReference>
<evidence type="ECO:0000256" key="1">
    <source>
        <dbReference type="SAM" id="MobiDB-lite"/>
    </source>
</evidence>
<dbReference type="AlphaFoldDB" id="A0A3M7SNC4"/>
<keyword evidence="3" id="KW-1185">Reference proteome</keyword>
<protein>
    <submittedName>
        <fullName evidence="2">Uncharacterized protein</fullName>
    </submittedName>
</protein>
<feature type="region of interest" description="Disordered" evidence="1">
    <location>
        <begin position="1"/>
        <end position="24"/>
    </location>
</feature>
<gene>
    <name evidence="2" type="ORF">BpHYR1_011242</name>
</gene>
<proteinExistence type="predicted"/>
<evidence type="ECO:0000313" key="2">
    <source>
        <dbReference type="EMBL" id="RNA37130.1"/>
    </source>
</evidence>
<evidence type="ECO:0000313" key="3">
    <source>
        <dbReference type="Proteomes" id="UP000276133"/>
    </source>
</evidence>
<feature type="compositionally biased region" description="Basic residues" evidence="1">
    <location>
        <begin position="10"/>
        <end position="24"/>
    </location>
</feature>